<proteinExistence type="inferred from homology"/>
<reference evidence="3 4" key="1">
    <citation type="submission" date="2018-08" db="EMBL/GenBank/DDBJ databases">
        <title>Actinomadura jelena sp. nov., a novel Actinomycete isolated from soil in Chad.</title>
        <authorList>
            <person name="Shi L."/>
        </authorList>
    </citation>
    <scope>NUCLEOTIDE SEQUENCE [LARGE SCALE GENOMIC DNA]</scope>
    <source>
        <strain evidence="3 4">NEAU-G17</strain>
    </source>
</reference>
<comment type="similarity">
    <text evidence="1">Belongs to the universal stress protein A family.</text>
</comment>
<dbReference type="InterPro" id="IPR006016">
    <property type="entry name" value="UspA"/>
</dbReference>
<evidence type="ECO:0000313" key="4">
    <source>
        <dbReference type="Proteomes" id="UP000261811"/>
    </source>
</evidence>
<dbReference type="InterPro" id="IPR014729">
    <property type="entry name" value="Rossmann-like_a/b/a_fold"/>
</dbReference>
<dbReference type="SUPFAM" id="SSF52402">
    <property type="entry name" value="Adenine nucleotide alpha hydrolases-like"/>
    <property type="match status" value="2"/>
</dbReference>
<evidence type="ECO:0000313" key="3">
    <source>
        <dbReference type="EMBL" id="RFU38389.1"/>
    </source>
</evidence>
<protein>
    <submittedName>
        <fullName evidence="3">Universal stress protein</fullName>
    </submittedName>
</protein>
<dbReference type="PANTHER" id="PTHR46553">
    <property type="entry name" value="ADENINE NUCLEOTIDE ALPHA HYDROLASES-LIKE SUPERFAMILY PROTEIN"/>
    <property type="match status" value="1"/>
</dbReference>
<dbReference type="InterPro" id="IPR006015">
    <property type="entry name" value="Universal_stress_UspA"/>
</dbReference>
<feature type="domain" description="UspA" evidence="2">
    <location>
        <begin position="148"/>
        <end position="282"/>
    </location>
</feature>
<keyword evidence="4" id="KW-1185">Reference proteome</keyword>
<gene>
    <name evidence="3" type="ORF">DZF91_27965</name>
</gene>
<evidence type="ECO:0000259" key="2">
    <source>
        <dbReference type="Pfam" id="PF00582"/>
    </source>
</evidence>
<dbReference type="OrthoDB" id="9816117at2"/>
<dbReference type="Gene3D" id="3.40.50.620">
    <property type="entry name" value="HUPs"/>
    <property type="match status" value="2"/>
</dbReference>
<comment type="caution">
    <text evidence="3">The sequence shown here is derived from an EMBL/GenBank/DDBJ whole genome shotgun (WGS) entry which is preliminary data.</text>
</comment>
<dbReference type="AlphaFoldDB" id="A0A372JER8"/>
<dbReference type="PANTHER" id="PTHR46553:SF3">
    <property type="entry name" value="ADENINE NUCLEOTIDE ALPHA HYDROLASES-LIKE SUPERFAMILY PROTEIN"/>
    <property type="match status" value="1"/>
</dbReference>
<dbReference type="Pfam" id="PF00582">
    <property type="entry name" value="Usp"/>
    <property type="match status" value="2"/>
</dbReference>
<name>A0A372JER8_9ACTN</name>
<dbReference type="RefSeq" id="WP_117360119.1">
    <property type="nucleotide sequence ID" value="NZ_QURH01000814.1"/>
</dbReference>
<accession>A0A372JER8</accession>
<dbReference type="PRINTS" id="PR01438">
    <property type="entry name" value="UNVRSLSTRESS"/>
</dbReference>
<feature type="domain" description="UspA" evidence="2">
    <location>
        <begin position="1"/>
        <end position="139"/>
    </location>
</feature>
<sequence>MNEPVVVGVDGSESAEHAVDWAAAEALRRRRPLRIVHAVENWPYRTPLFMPSDTVDRLAHISGRVVEMAERRARRHAPELEISTVRETGETFTILTRQSEDAFELVLGNRGRGGFASLLLGSTSLRMAAWSPVPVVIVREEAVEDGDVVVGLDLGKDEKATLDFAFDAAAVRGARLRVVHAWPLYVYAPFAEPGYVSDEDAIEAELREQVTGVLAPWRTRYPQVEVVERLPRTHPVPALAEASRDAALLVAGARERGRHAPRLGPVAHGAVHHAHCPVTVVPR</sequence>
<dbReference type="EMBL" id="QURH01000814">
    <property type="protein sequence ID" value="RFU38389.1"/>
    <property type="molecule type" value="Genomic_DNA"/>
</dbReference>
<dbReference type="Proteomes" id="UP000261811">
    <property type="component" value="Unassembled WGS sequence"/>
</dbReference>
<evidence type="ECO:0000256" key="1">
    <source>
        <dbReference type="ARBA" id="ARBA00008791"/>
    </source>
</evidence>
<organism evidence="3 4">
    <name type="scientific">Actinomadura logoneensis</name>
    <dbReference type="NCBI Taxonomy" id="2293572"/>
    <lineage>
        <taxon>Bacteria</taxon>
        <taxon>Bacillati</taxon>
        <taxon>Actinomycetota</taxon>
        <taxon>Actinomycetes</taxon>
        <taxon>Streptosporangiales</taxon>
        <taxon>Thermomonosporaceae</taxon>
        <taxon>Actinomadura</taxon>
    </lineage>
</organism>